<dbReference type="Gene3D" id="3.60.15.10">
    <property type="entry name" value="Ribonuclease Z/Hydroxyacylglutathione hydrolase-like"/>
    <property type="match status" value="1"/>
</dbReference>
<evidence type="ECO:0000313" key="3">
    <source>
        <dbReference type="Proteomes" id="UP000783796"/>
    </source>
</evidence>
<dbReference type="InterPro" id="IPR041712">
    <property type="entry name" value="DHPS-like_MBL-fold"/>
</dbReference>
<dbReference type="SUPFAM" id="SSF56281">
    <property type="entry name" value="Metallo-hydrolase/oxidoreductase"/>
    <property type="match status" value="1"/>
</dbReference>
<dbReference type="InterPro" id="IPR052926">
    <property type="entry name" value="Metallo-beta-lactamase_dom"/>
</dbReference>
<dbReference type="InterPro" id="IPR036866">
    <property type="entry name" value="RibonucZ/Hydroxyglut_hydro"/>
</dbReference>
<dbReference type="AlphaFoldDB" id="A0A948T9G5"/>
<evidence type="ECO:0000259" key="1">
    <source>
        <dbReference type="SMART" id="SM00849"/>
    </source>
</evidence>
<dbReference type="Proteomes" id="UP000783796">
    <property type="component" value="Unassembled WGS sequence"/>
</dbReference>
<proteinExistence type="predicted"/>
<dbReference type="CDD" id="cd07713">
    <property type="entry name" value="DHPS-like_MBL-fold"/>
    <property type="match status" value="1"/>
</dbReference>
<dbReference type="PANTHER" id="PTHR13754:SF13">
    <property type="entry name" value="METALLO-BETA-LACTAMASE SUPERFAMILY PROTEIN (AFU_ORTHOLOGUE AFUA_3G07630)"/>
    <property type="match status" value="1"/>
</dbReference>
<protein>
    <submittedName>
        <fullName evidence="2">MBL fold metallo-hydrolase</fullName>
    </submittedName>
</protein>
<dbReference type="EMBL" id="JAHLFW010000008">
    <property type="protein sequence ID" value="MBU3836920.1"/>
    <property type="molecule type" value="Genomic_DNA"/>
</dbReference>
<gene>
    <name evidence="2" type="ORF">H9777_01055</name>
</gene>
<dbReference type="GO" id="GO:0016740">
    <property type="term" value="F:transferase activity"/>
    <property type="evidence" value="ECO:0007669"/>
    <property type="project" value="TreeGrafter"/>
</dbReference>
<name>A0A948T9G5_9BACT</name>
<accession>A0A948T9G5</accession>
<sequence>MKCKITTLVENCVYGRKLQAEHGLSLYVEVGNHVVLFDTGASDLFVSNARLLHCDLQQVDYLILSHGHSDHAGGLEAFLEINRKAKVICKREALDPKFKGNRENGIRHAARLDMSRFMFVDKTSEILPGIWVFPDLPVINENDTHFEHFLVRHNGELVPDRFEDELALILKGEEGMTVLSACSHRGITNILRSVSSFFYNCRLKMIIGGFHIHNASPDKDNVIVAGLKDSLPDELGVCHCSGVDKYAFFFSLWGNMVFYNHTGCVKEIEL</sequence>
<dbReference type="PANTHER" id="PTHR13754">
    <property type="entry name" value="METALLO-BETA-LACTAMASE SUPERFAMILY PROTEIN"/>
    <property type="match status" value="1"/>
</dbReference>
<dbReference type="InterPro" id="IPR001279">
    <property type="entry name" value="Metallo-B-lactamas"/>
</dbReference>
<reference evidence="2" key="1">
    <citation type="journal article" date="2021" name="PeerJ">
        <title>Extensive microbial diversity within the chicken gut microbiome revealed by metagenomics and culture.</title>
        <authorList>
            <person name="Gilroy R."/>
            <person name="Ravi A."/>
            <person name="Getino M."/>
            <person name="Pursley I."/>
            <person name="Horton D.L."/>
            <person name="Alikhan N.F."/>
            <person name="Baker D."/>
            <person name="Gharbi K."/>
            <person name="Hall N."/>
            <person name="Watson M."/>
            <person name="Adriaenssens E.M."/>
            <person name="Foster-Nyarko E."/>
            <person name="Jarju S."/>
            <person name="Secka A."/>
            <person name="Antonio M."/>
            <person name="Oren A."/>
            <person name="Chaudhuri R.R."/>
            <person name="La Ragione R."/>
            <person name="Hildebrand F."/>
            <person name="Pallen M.J."/>
        </authorList>
    </citation>
    <scope>NUCLEOTIDE SEQUENCE</scope>
    <source>
        <strain evidence="2">G4-2901</strain>
    </source>
</reference>
<reference evidence="2" key="2">
    <citation type="submission" date="2021-04" db="EMBL/GenBank/DDBJ databases">
        <authorList>
            <person name="Gilroy R."/>
        </authorList>
    </citation>
    <scope>NUCLEOTIDE SEQUENCE</scope>
    <source>
        <strain evidence="2">G4-2901</strain>
    </source>
</reference>
<dbReference type="Pfam" id="PF00753">
    <property type="entry name" value="Lactamase_B"/>
    <property type="match status" value="1"/>
</dbReference>
<evidence type="ECO:0000313" key="2">
    <source>
        <dbReference type="EMBL" id="MBU3836920.1"/>
    </source>
</evidence>
<organism evidence="2 3">
    <name type="scientific">Candidatus Phocaeicola faecigallinarum</name>
    <dbReference type="NCBI Taxonomy" id="2838732"/>
    <lineage>
        <taxon>Bacteria</taxon>
        <taxon>Pseudomonadati</taxon>
        <taxon>Bacteroidota</taxon>
        <taxon>Bacteroidia</taxon>
        <taxon>Bacteroidales</taxon>
        <taxon>Bacteroidaceae</taxon>
        <taxon>Phocaeicola</taxon>
    </lineage>
</organism>
<comment type="caution">
    <text evidence="2">The sequence shown here is derived from an EMBL/GenBank/DDBJ whole genome shotgun (WGS) entry which is preliminary data.</text>
</comment>
<dbReference type="SMART" id="SM00849">
    <property type="entry name" value="Lactamase_B"/>
    <property type="match status" value="1"/>
</dbReference>
<feature type="domain" description="Metallo-beta-lactamase" evidence="1">
    <location>
        <begin position="22"/>
        <end position="184"/>
    </location>
</feature>